<gene>
    <name evidence="2" type="ORF">C6Y28_07760</name>
</gene>
<dbReference type="SMART" id="SM00849">
    <property type="entry name" value="Lactamase_B"/>
    <property type="match status" value="1"/>
</dbReference>
<name>A0A2S0M7R7_MEGEL</name>
<feature type="domain" description="Metallo-beta-lactamase" evidence="1">
    <location>
        <begin position="15"/>
        <end position="225"/>
    </location>
</feature>
<dbReference type="InterPro" id="IPR036866">
    <property type="entry name" value="RibonucZ/Hydroxyglut_hydro"/>
</dbReference>
<organism evidence="2 3">
    <name type="scientific">Megasphaera elsdenii</name>
    <dbReference type="NCBI Taxonomy" id="907"/>
    <lineage>
        <taxon>Bacteria</taxon>
        <taxon>Bacillati</taxon>
        <taxon>Bacillota</taxon>
        <taxon>Negativicutes</taxon>
        <taxon>Veillonellales</taxon>
        <taxon>Veillonellaceae</taxon>
        <taxon>Megasphaera</taxon>
    </lineage>
</organism>
<dbReference type="Proteomes" id="UP000238358">
    <property type="component" value="Chromosome"/>
</dbReference>
<dbReference type="PANTHER" id="PTHR11203">
    <property type="entry name" value="CLEAVAGE AND POLYADENYLATION SPECIFICITY FACTOR FAMILY MEMBER"/>
    <property type="match status" value="1"/>
</dbReference>
<evidence type="ECO:0000313" key="2">
    <source>
        <dbReference type="EMBL" id="AVO27504.1"/>
    </source>
</evidence>
<dbReference type="AlphaFoldDB" id="A0A2S0M7R7"/>
<dbReference type="GO" id="GO:0004521">
    <property type="term" value="F:RNA endonuclease activity"/>
    <property type="evidence" value="ECO:0007669"/>
    <property type="project" value="TreeGrafter"/>
</dbReference>
<dbReference type="SUPFAM" id="SSF56281">
    <property type="entry name" value="Metallo-hydrolase/oxidoreductase"/>
    <property type="match status" value="1"/>
</dbReference>
<dbReference type="EMBL" id="CP027569">
    <property type="protein sequence ID" value="AVO27504.1"/>
    <property type="molecule type" value="Genomic_DNA"/>
</dbReference>
<sequence>MDNLFCALGGGSHIGASCYYLQVDGHSFLLDCGVRSTGSSRLPQLSQLTSEFLDGIWQLDQVILSHAHMDHIGALPYLDAGRDLSILCNPVTQTLTELQLRDFDPLPQQLSSSRQRQLYEAKKERVLSMIHPIGFRTSYETDDYKVTLFPAGHMPGAAMTYIETSKHRILYTGDFSGQKELLCGGYYWPQELPVDVLIIEGTHAYTKDAWQQGYWNIERCLVHQLQLGQTVTLETTNVTKGIELARYLSSALMKSPCWFSGIYLDASMAPIAEAFETAGYQVYTPDIRPLLKPDDLREQAIVIKKGHQGRSYGAVMNGDAFTLHADCQTLTHFINEVQAETTILVHSEPSGMANISNGLDIGNKACIQAVDGETYLFT</sequence>
<evidence type="ECO:0000313" key="3">
    <source>
        <dbReference type="Proteomes" id="UP000238358"/>
    </source>
</evidence>
<dbReference type="OrthoDB" id="9803916at2"/>
<reference evidence="2 3" key="1">
    <citation type="journal article" date="2018" name="Genome Announc.">
        <title>Complete genomes of two Megasphaera elsdenii strains, NCIMB 702410 and ATCC 25940.</title>
        <authorList>
            <person name="Hatmaker E.A."/>
            <person name="O'Dell K."/>
            <person name="Riley L.A."/>
            <person name="Klingeman D.M."/>
            <person name="Guss A.M."/>
        </authorList>
    </citation>
    <scope>NUCLEOTIDE SEQUENCE [LARGE SCALE GENOMIC DNA]</scope>
    <source>
        <strain evidence="2 3">NCIMB702410</strain>
    </source>
</reference>
<evidence type="ECO:0000259" key="1">
    <source>
        <dbReference type="SMART" id="SM00849"/>
    </source>
</evidence>
<protein>
    <recommendedName>
        <fullName evidence="1">Metallo-beta-lactamase domain-containing protein</fullName>
    </recommendedName>
</protein>
<proteinExistence type="predicted"/>
<dbReference type="InterPro" id="IPR050698">
    <property type="entry name" value="MBL"/>
</dbReference>
<dbReference type="RefSeq" id="WP_027895881.1">
    <property type="nucleotide sequence ID" value="NZ_CP027569.1"/>
</dbReference>
<dbReference type="Pfam" id="PF00753">
    <property type="entry name" value="Lactamase_B"/>
    <property type="match status" value="1"/>
</dbReference>
<dbReference type="PANTHER" id="PTHR11203:SF37">
    <property type="entry name" value="INTEGRATOR COMPLEX SUBUNIT 11"/>
    <property type="match status" value="1"/>
</dbReference>
<dbReference type="Gene3D" id="3.60.15.10">
    <property type="entry name" value="Ribonuclease Z/Hydroxyacylglutathione hydrolase-like"/>
    <property type="match status" value="1"/>
</dbReference>
<accession>A0A2S0M7R7</accession>
<dbReference type="InterPro" id="IPR001279">
    <property type="entry name" value="Metallo-B-lactamas"/>
</dbReference>